<dbReference type="Proteomes" id="UP000241769">
    <property type="component" value="Unassembled WGS sequence"/>
</dbReference>
<gene>
    <name evidence="1" type="ORF">PROFUN_03170</name>
</gene>
<protein>
    <submittedName>
        <fullName evidence="1">Uncharacterized protein</fullName>
    </submittedName>
</protein>
<reference evidence="1 2" key="1">
    <citation type="journal article" date="2018" name="Genome Biol. Evol.">
        <title>Multiple Roots of Fruiting Body Formation in Amoebozoa.</title>
        <authorList>
            <person name="Hillmann F."/>
            <person name="Forbes G."/>
            <person name="Novohradska S."/>
            <person name="Ferling I."/>
            <person name="Riege K."/>
            <person name="Groth M."/>
            <person name="Westermann M."/>
            <person name="Marz M."/>
            <person name="Spaller T."/>
            <person name="Winckler T."/>
            <person name="Schaap P."/>
            <person name="Glockner G."/>
        </authorList>
    </citation>
    <scope>NUCLEOTIDE SEQUENCE [LARGE SCALE GENOMIC DNA]</scope>
    <source>
        <strain evidence="1 2">Jena</strain>
    </source>
</reference>
<accession>A0A2P6NWW6</accession>
<evidence type="ECO:0000313" key="1">
    <source>
        <dbReference type="EMBL" id="PRP88453.1"/>
    </source>
</evidence>
<name>A0A2P6NWW6_9EUKA</name>
<organism evidence="1 2">
    <name type="scientific">Planoprotostelium fungivorum</name>
    <dbReference type="NCBI Taxonomy" id="1890364"/>
    <lineage>
        <taxon>Eukaryota</taxon>
        <taxon>Amoebozoa</taxon>
        <taxon>Evosea</taxon>
        <taxon>Variosea</taxon>
        <taxon>Cavosteliida</taxon>
        <taxon>Cavosteliaceae</taxon>
        <taxon>Planoprotostelium</taxon>
    </lineage>
</organism>
<proteinExistence type="predicted"/>
<keyword evidence="2" id="KW-1185">Reference proteome</keyword>
<dbReference type="EMBL" id="MDYQ01000010">
    <property type="protein sequence ID" value="PRP88453.1"/>
    <property type="molecule type" value="Genomic_DNA"/>
</dbReference>
<comment type="caution">
    <text evidence="1">The sequence shown here is derived from an EMBL/GenBank/DDBJ whole genome shotgun (WGS) entry which is preliminary data.</text>
</comment>
<dbReference type="AlphaFoldDB" id="A0A2P6NWW6"/>
<sequence>MLHFMKRTLLPPSEKMAIPINFAVLHLRTDGAFESYFLKVYTPLAPSEYLYFDHPEFKGIYRSSGVVESNIMPTQIAPSVQNISRRTIYNMTPQVPVSLENRKKILTQMYRWEIEIGVHAIEAYLFLETPLKSLLPKKDETCFYYTYNYGYYDSHEHITIELEQPLKLQPRRRSDLIPTWTVHLNTASILEAFYEKNLSSREHSPGAISTVRKNMRAVLIESNRCRLLRDK</sequence>
<dbReference type="InParanoid" id="A0A2P6NWW6"/>
<evidence type="ECO:0000313" key="2">
    <source>
        <dbReference type="Proteomes" id="UP000241769"/>
    </source>
</evidence>